<dbReference type="InterPro" id="IPR051270">
    <property type="entry name" value="Tyrosine-tRNA_ligase_regulator"/>
</dbReference>
<keyword evidence="4" id="KW-0436">Ligase</keyword>
<dbReference type="EC" id="6.1.1.-" evidence="4"/>
<gene>
    <name evidence="4" type="ORF">B1B_11450</name>
</gene>
<accession>T1B6H6</accession>
<evidence type="ECO:0000256" key="2">
    <source>
        <dbReference type="ARBA" id="ARBA00022884"/>
    </source>
</evidence>
<comment type="caution">
    <text evidence="4">The sequence shown here is derived from an EMBL/GenBank/DDBJ whole genome shotgun (WGS) entry which is preliminary data.</text>
</comment>
<evidence type="ECO:0000256" key="1">
    <source>
        <dbReference type="ARBA" id="ARBA00022555"/>
    </source>
</evidence>
<dbReference type="SUPFAM" id="SSF50249">
    <property type="entry name" value="Nucleic acid-binding proteins"/>
    <property type="match status" value="1"/>
</dbReference>
<evidence type="ECO:0000259" key="3">
    <source>
        <dbReference type="PROSITE" id="PS50886"/>
    </source>
</evidence>
<keyword evidence="2" id="KW-0694">RNA-binding</keyword>
<dbReference type="PROSITE" id="PS50886">
    <property type="entry name" value="TRBD"/>
    <property type="match status" value="1"/>
</dbReference>
<dbReference type="AlphaFoldDB" id="T1B6H6"/>
<organism evidence="4">
    <name type="scientific">mine drainage metagenome</name>
    <dbReference type="NCBI Taxonomy" id="410659"/>
    <lineage>
        <taxon>unclassified sequences</taxon>
        <taxon>metagenomes</taxon>
        <taxon>ecological metagenomes</taxon>
    </lineage>
</organism>
<dbReference type="InterPro" id="IPR002547">
    <property type="entry name" value="tRNA-bd_dom"/>
</dbReference>
<dbReference type="CDD" id="cd02153">
    <property type="entry name" value="tRNA_bindingDomain"/>
    <property type="match status" value="1"/>
</dbReference>
<dbReference type="GO" id="GO:0000049">
    <property type="term" value="F:tRNA binding"/>
    <property type="evidence" value="ECO:0007669"/>
    <property type="project" value="UniProtKB-KW"/>
</dbReference>
<evidence type="ECO:0000313" key="4">
    <source>
        <dbReference type="EMBL" id="EQD49810.1"/>
    </source>
</evidence>
<dbReference type="Pfam" id="PF01588">
    <property type="entry name" value="tRNA_bind"/>
    <property type="match status" value="1"/>
</dbReference>
<feature type="non-terminal residue" evidence="4">
    <location>
        <position position="1"/>
    </location>
</feature>
<dbReference type="InterPro" id="IPR012340">
    <property type="entry name" value="NA-bd_OB-fold"/>
</dbReference>
<dbReference type="EMBL" id="AUZY01007440">
    <property type="protein sequence ID" value="EQD49810.1"/>
    <property type="molecule type" value="Genomic_DNA"/>
</dbReference>
<dbReference type="PANTHER" id="PTHR11586:SF37">
    <property type="entry name" value="TRNA-BINDING DOMAIN-CONTAINING PROTEIN"/>
    <property type="match status" value="1"/>
</dbReference>
<dbReference type="PANTHER" id="PTHR11586">
    <property type="entry name" value="TRNA-AMINOACYLATION COFACTOR ARC1 FAMILY MEMBER"/>
    <property type="match status" value="1"/>
</dbReference>
<name>T1B6H6_9ZZZZ</name>
<sequence length="154" mass="16543">IREASDHPDADKLFILKVDLGDREIQLVVGLRKNYTADQVAGRRIVVVSNLKHSRIRGQASEGMLLAADDGEAVRFLTVDDSIPVGSAVMIGGESFADSGEISIDDLQKFGIRVSLRSGANTVIADLDGKEAVLTADAKLVFPERQVKDGAIVR</sequence>
<dbReference type="GO" id="GO:0016874">
    <property type="term" value="F:ligase activity"/>
    <property type="evidence" value="ECO:0007669"/>
    <property type="project" value="UniProtKB-KW"/>
</dbReference>
<keyword evidence="1" id="KW-0820">tRNA-binding</keyword>
<reference evidence="4" key="2">
    <citation type="journal article" date="2014" name="ISME J.">
        <title>Microbial stratification in low pH oxic and suboxic macroscopic growths along an acid mine drainage.</title>
        <authorList>
            <person name="Mendez-Garcia C."/>
            <person name="Mesa V."/>
            <person name="Sprenger R.R."/>
            <person name="Richter M."/>
            <person name="Diez M.S."/>
            <person name="Solano J."/>
            <person name="Bargiela R."/>
            <person name="Golyshina O.V."/>
            <person name="Manteca A."/>
            <person name="Ramos J.L."/>
            <person name="Gallego J.R."/>
            <person name="Llorente I."/>
            <person name="Martins Dos Santos V.A."/>
            <person name="Jensen O.N."/>
            <person name="Pelaez A.I."/>
            <person name="Sanchez J."/>
            <person name="Ferrer M."/>
        </authorList>
    </citation>
    <scope>NUCLEOTIDE SEQUENCE</scope>
</reference>
<dbReference type="Gene3D" id="2.40.50.140">
    <property type="entry name" value="Nucleic acid-binding proteins"/>
    <property type="match status" value="1"/>
</dbReference>
<reference evidence="4" key="1">
    <citation type="submission" date="2013-08" db="EMBL/GenBank/DDBJ databases">
        <authorList>
            <person name="Mendez C."/>
            <person name="Richter M."/>
            <person name="Ferrer M."/>
            <person name="Sanchez J."/>
        </authorList>
    </citation>
    <scope>NUCLEOTIDE SEQUENCE</scope>
</reference>
<proteinExistence type="predicted"/>
<feature type="domain" description="TRNA-binding" evidence="3">
    <location>
        <begin position="1"/>
        <end position="90"/>
    </location>
</feature>
<protein>
    <submittedName>
        <fullName evidence="4">tRNA-binding region domain protein</fullName>
        <ecNumber evidence="4">6.1.1.-</ecNumber>
    </submittedName>
</protein>